<evidence type="ECO:0000313" key="2">
    <source>
        <dbReference type="EMBL" id="GBP95727.1"/>
    </source>
</evidence>
<sequence>MFPSELRSGRRSVGSLTTYTPDLKATFRSGSRMVTERNKHQRHFAVETEALTYSAPVRRAAIEITGDVDKYRAVFERAPAACGATHGPPPTERGACGRRGGPTPRNYMRSAGTRARGRRPGRLVPRRFNHARPESAAGFDSYAGAATRAPDDGRAAEIISAVLSGQIAFTGRIMNGTPRTAGGRCARAGPAHRQANRHYYFDNRDVRRDVCRASLAPSPESAAGLSGIPAFGSIDLPRARCLSLSSFLSQ</sequence>
<dbReference type="EMBL" id="BGZK01002672">
    <property type="protein sequence ID" value="GBP95727.1"/>
    <property type="molecule type" value="Genomic_DNA"/>
</dbReference>
<organism evidence="2 3">
    <name type="scientific">Eumeta variegata</name>
    <name type="common">Bagworm moth</name>
    <name type="synonym">Eumeta japonica</name>
    <dbReference type="NCBI Taxonomy" id="151549"/>
    <lineage>
        <taxon>Eukaryota</taxon>
        <taxon>Metazoa</taxon>
        <taxon>Ecdysozoa</taxon>
        <taxon>Arthropoda</taxon>
        <taxon>Hexapoda</taxon>
        <taxon>Insecta</taxon>
        <taxon>Pterygota</taxon>
        <taxon>Neoptera</taxon>
        <taxon>Endopterygota</taxon>
        <taxon>Lepidoptera</taxon>
        <taxon>Glossata</taxon>
        <taxon>Ditrysia</taxon>
        <taxon>Tineoidea</taxon>
        <taxon>Psychidae</taxon>
        <taxon>Oiketicinae</taxon>
        <taxon>Eumeta</taxon>
    </lineage>
</organism>
<feature type="region of interest" description="Disordered" evidence="1">
    <location>
        <begin position="84"/>
        <end position="120"/>
    </location>
</feature>
<protein>
    <submittedName>
        <fullName evidence="2">Uncharacterized protein</fullName>
    </submittedName>
</protein>
<keyword evidence="3" id="KW-1185">Reference proteome</keyword>
<comment type="caution">
    <text evidence="2">The sequence shown here is derived from an EMBL/GenBank/DDBJ whole genome shotgun (WGS) entry which is preliminary data.</text>
</comment>
<proteinExistence type="predicted"/>
<accession>A0A4C2AA32</accession>
<name>A0A4C2AA32_EUMVA</name>
<dbReference type="AlphaFoldDB" id="A0A4C2AA32"/>
<reference evidence="2 3" key="1">
    <citation type="journal article" date="2019" name="Commun. Biol.">
        <title>The bagworm genome reveals a unique fibroin gene that provides high tensile strength.</title>
        <authorList>
            <person name="Kono N."/>
            <person name="Nakamura H."/>
            <person name="Ohtoshi R."/>
            <person name="Tomita M."/>
            <person name="Numata K."/>
            <person name="Arakawa K."/>
        </authorList>
    </citation>
    <scope>NUCLEOTIDE SEQUENCE [LARGE SCALE GENOMIC DNA]</scope>
</reference>
<evidence type="ECO:0000313" key="3">
    <source>
        <dbReference type="Proteomes" id="UP000299102"/>
    </source>
</evidence>
<gene>
    <name evidence="2" type="ORF">EVAR_66614_1</name>
</gene>
<dbReference type="Proteomes" id="UP000299102">
    <property type="component" value="Unassembled WGS sequence"/>
</dbReference>
<evidence type="ECO:0000256" key="1">
    <source>
        <dbReference type="SAM" id="MobiDB-lite"/>
    </source>
</evidence>